<comment type="caution">
    <text evidence="1">The sequence shown here is derived from an EMBL/GenBank/DDBJ whole genome shotgun (WGS) entry which is preliminary data.</text>
</comment>
<gene>
    <name evidence="2" type="ORF">HINF_LOCUS24813</name>
    <name evidence="1" type="ORF">HINF_LOCUS29962</name>
</gene>
<evidence type="ECO:0000313" key="3">
    <source>
        <dbReference type="Proteomes" id="UP001642409"/>
    </source>
</evidence>
<dbReference type="AlphaFoldDB" id="A0AA86PWG4"/>
<name>A0AA86PWG4_9EUKA</name>
<evidence type="ECO:0000313" key="1">
    <source>
        <dbReference type="EMBL" id="CAI9942317.1"/>
    </source>
</evidence>
<reference evidence="1" key="1">
    <citation type="submission" date="2023-06" db="EMBL/GenBank/DDBJ databases">
        <authorList>
            <person name="Kurt Z."/>
        </authorList>
    </citation>
    <scope>NUCLEOTIDE SEQUENCE</scope>
</reference>
<dbReference type="Proteomes" id="UP001642409">
    <property type="component" value="Unassembled WGS sequence"/>
</dbReference>
<dbReference type="EMBL" id="CATOUU010000699">
    <property type="protein sequence ID" value="CAI9942317.1"/>
    <property type="molecule type" value="Genomic_DNA"/>
</dbReference>
<evidence type="ECO:0000313" key="2">
    <source>
        <dbReference type="EMBL" id="CAL6015425.1"/>
    </source>
</evidence>
<sequence length="202" mass="24279">MNLNQQIEQIIQREYEMTLFWLEEKAILEDDIQLSLTEKPKKKLSKAQEELEHCTALYRDAIYYMSYSHLCRELKIQEVKRMTYVELIPLISSLSSQNQSYFFDFIIQVYPEYNYTESYLKYFFDNKYCAQQYSKLTPADKQFIVKFTEENYYKYDVPGTHQALMNGQFKGRNVFPKQVLDFAGKQRFKISKVKIGWTKSDQ</sequence>
<dbReference type="EMBL" id="CAXDID020000073">
    <property type="protein sequence ID" value="CAL6015425.1"/>
    <property type="molecule type" value="Genomic_DNA"/>
</dbReference>
<organism evidence="1">
    <name type="scientific">Hexamita inflata</name>
    <dbReference type="NCBI Taxonomy" id="28002"/>
    <lineage>
        <taxon>Eukaryota</taxon>
        <taxon>Metamonada</taxon>
        <taxon>Diplomonadida</taxon>
        <taxon>Hexamitidae</taxon>
        <taxon>Hexamitinae</taxon>
        <taxon>Hexamita</taxon>
    </lineage>
</organism>
<protein>
    <submittedName>
        <fullName evidence="2">Hypothetical_protein</fullName>
    </submittedName>
</protein>
<proteinExistence type="predicted"/>
<accession>A0AA86PWG4</accession>
<reference evidence="2 3" key="2">
    <citation type="submission" date="2024-07" db="EMBL/GenBank/DDBJ databases">
        <authorList>
            <person name="Akdeniz Z."/>
        </authorList>
    </citation>
    <scope>NUCLEOTIDE SEQUENCE [LARGE SCALE GENOMIC DNA]</scope>
</reference>
<keyword evidence="3" id="KW-1185">Reference proteome</keyword>